<evidence type="ECO:0000256" key="2">
    <source>
        <dbReference type="ARBA" id="ARBA00022723"/>
    </source>
</evidence>
<keyword evidence="2" id="KW-0479">Metal-binding</keyword>
<evidence type="ECO:0000256" key="7">
    <source>
        <dbReference type="ARBA" id="ARBA00048336"/>
    </source>
</evidence>
<evidence type="ECO:0000259" key="10">
    <source>
        <dbReference type="PROSITE" id="PS00125"/>
    </source>
</evidence>
<evidence type="ECO:0000256" key="5">
    <source>
        <dbReference type="ARBA" id="ARBA00023211"/>
    </source>
</evidence>
<dbReference type="InterPro" id="IPR006186">
    <property type="entry name" value="Ser/Thr-sp_prot-phosphatase"/>
</dbReference>
<dbReference type="InterPro" id="IPR050341">
    <property type="entry name" value="PP1_catalytic_subunit"/>
</dbReference>
<feature type="compositionally biased region" description="Low complexity" evidence="9">
    <location>
        <begin position="403"/>
        <end position="416"/>
    </location>
</feature>
<dbReference type="SUPFAM" id="SSF56300">
    <property type="entry name" value="Metallo-dependent phosphatases"/>
    <property type="match status" value="1"/>
</dbReference>
<dbReference type="Proteomes" id="UP000179807">
    <property type="component" value="Unassembled WGS sequence"/>
</dbReference>
<dbReference type="InterPro" id="IPR004843">
    <property type="entry name" value="Calcineurin-like_PHP"/>
</dbReference>
<dbReference type="PANTHER" id="PTHR11668">
    <property type="entry name" value="SERINE/THREONINE PROTEIN PHOSPHATASE"/>
    <property type="match status" value="1"/>
</dbReference>
<keyword evidence="12" id="KW-1185">Reference proteome</keyword>
<evidence type="ECO:0000256" key="3">
    <source>
        <dbReference type="ARBA" id="ARBA00022801"/>
    </source>
</evidence>
<proteinExistence type="inferred from homology"/>
<dbReference type="SMART" id="SM00156">
    <property type="entry name" value="PP2Ac"/>
    <property type="match status" value="1"/>
</dbReference>
<evidence type="ECO:0000256" key="6">
    <source>
        <dbReference type="ARBA" id="ARBA00047761"/>
    </source>
</evidence>
<dbReference type="RefSeq" id="XP_068362050.1">
    <property type="nucleotide sequence ID" value="XM_068502547.1"/>
</dbReference>
<dbReference type="PROSITE" id="PS00125">
    <property type="entry name" value="SER_THR_PHOSPHATASE"/>
    <property type="match status" value="1"/>
</dbReference>
<comment type="cofactor">
    <cofactor evidence="1">
        <name>Mn(2+)</name>
        <dbReference type="ChEBI" id="CHEBI:29035"/>
    </cofactor>
</comment>
<dbReference type="EC" id="3.1.3.16" evidence="8"/>
<feature type="domain" description="Serine/threonine specific protein phosphatases" evidence="10">
    <location>
        <begin position="129"/>
        <end position="134"/>
    </location>
</feature>
<dbReference type="PANTHER" id="PTHR11668:SF300">
    <property type="entry name" value="SERINE_THREONINE-PROTEIN PHOSPHATASE"/>
    <property type="match status" value="1"/>
</dbReference>
<dbReference type="EMBL" id="MLAK01000654">
    <property type="protein sequence ID" value="OHT08914.1"/>
    <property type="molecule type" value="Genomic_DNA"/>
</dbReference>
<accession>A0A1J4KD65</accession>
<keyword evidence="4" id="KW-0904">Protein phosphatase</keyword>
<gene>
    <name evidence="11" type="ORF">TRFO_22420</name>
</gene>
<keyword evidence="5" id="KW-0464">Manganese</keyword>
<sequence>MGDSKVAYEKVFSMYRDLISVDVGNYLNGETTLTFPVIPQKFVEYLCNDVQQIFHSESVLLELPHNFIIIGDLHGHILDLFRILKIYGFPPSQNYLFLGDIVDRGEFSTETIILIFLLKVLFPTNVYLIRGNHEFPEMMQHCGFSKELMTVFKNSSVEGHFMSAFSFIPLSALIDRKILCVHGGIGPRMQNVSCLKRINRPIFAFDGEPLSSALWSDPLENFSGFKVSQRGSGFLFGRDVLQNFLKNNKLDLLVRAHECVMKGCLQMLNNKCLTVFSASYYCGISPNAAGIFILREDNSREIVTFPPLNYFKRENAQYRVQEISSMFPVITNTNLNSNSEKEKENSNFNKENVNKNHLPQLDMRSAHQVGARVPAQGERRRSCSAISGPGTGRPHQAIGLGFRSRPPSSATARSSSIQHIRPISVNANRGKTDLPGLPSKSTNQQDQSKYKLIPRPTTGMKVRP</sequence>
<dbReference type="GeneID" id="94837251"/>
<dbReference type="GO" id="GO:0005737">
    <property type="term" value="C:cytoplasm"/>
    <property type="evidence" value="ECO:0007669"/>
    <property type="project" value="TreeGrafter"/>
</dbReference>
<evidence type="ECO:0000256" key="8">
    <source>
        <dbReference type="RuleBase" id="RU004273"/>
    </source>
</evidence>
<dbReference type="InterPro" id="IPR029052">
    <property type="entry name" value="Metallo-depent_PP-like"/>
</dbReference>
<dbReference type="CDD" id="cd00144">
    <property type="entry name" value="MPP_PPP_family"/>
    <property type="match status" value="1"/>
</dbReference>
<evidence type="ECO:0000313" key="12">
    <source>
        <dbReference type="Proteomes" id="UP000179807"/>
    </source>
</evidence>
<comment type="catalytic activity">
    <reaction evidence="6">
        <text>O-phospho-L-seryl-[protein] + H2O = L-seryl-[protein] + phosphate</text>
        <dbReference type="Rhea" id="RHEA:20629"/>
        <dbReference type="Rhea" id="RHEA-COMP:9863"/>
        <dbReference type="Rhea" id="RHEA-COMP:11604"/>
        <dbReference type="ChEBI" id="CHEBI:15377"/>
        <dbReference type="ChEBI" id="CHEBI:29999"/>
        <dbReference type="ChEBI" id="CHEBI:43474"/>
        <dbReference type="ChEBI" id="CHEBI:83421"/>
        <dbReference type="EC" id="3.1.3.16"/>
    </reaction>
</comment>
<reference evidence="11" key="1">
    <citation type="submission" date="2016-10" db="EMBL/GenBank/DDBJ databases">
        <authorList>
            <person name="Benchimol M."/>
            <person name="Almeida L.G."/>
            <person name="Vasconcelos A.T."/>
            <person name="Perreira-Neves A."/>
            <person name="Rosa I.A."/>
            <person name="Tasca T."/>
            <person name="Bogo M.R."/>
            <person name="de Souza W."/>
        </authorList>
    </citation>
    <scope>NUCLEOTIDE SEQUENCE [LARGE SCALE GENOMIC DNA]</scope>
    <source>
        <strain evidence="11">K</strain>
    </source>
</reference>
<evidence type="ECO:0000256" key="9">
    <source>
        <dbReference type="SAM" id="MobiDB-lite"/>
    </source>
</evidence>
<evidence type="ECO:0000256" key="4">
    <source>
        <dbReference type="ARBA" id="ARBA00022912"/>
    </source>
</evidence>
<dbReference type="AlphaFoldDB" id="A0A1J4KD65"/>
<feature type="region of interest" description="Disordered" evidence="9">
    <location>
        <begin position="372"/>
        <end position="464"/>
    </location>
</feature>
<dbReference type="Pfam" id="PF00149">
    <property type="entry name" value="Metallophos"/>
    <property type="match status" value="1"/>
</dbReference>
<dbReference type="PRINTS" id="PR00114">
    <property type="entry name" value="STPHPHTASE"/>
</dbReference>
<organism evidence="11 12">
    <name type="scientific">Tritrichomonas foetus</name>
    <dbReference type="NCBI Taxonomy" id="1144522"/>
    <lineage>
        <taxon>Eukaryota</taxon>
        <taxon>Metamonada</taxon>
        <taxon>Parabasalia</taxon>
        <taxon>Tritrichomonadida</taxon>
        <taxon>Tritrichomonadidae</taxon>
        <taxon>Tritrichomonas</taxon>
    </lineage>
</organism>
<name>A0A1J4KD65_9EUKA</name>
<dbReference type="GO" id="GO:0046872">
    <property type="term" value="F:metal ion binding"/>
    <property type="evidence" value="ECO:0007669"/>
    <property type="project" value="UniProtKB-KW"/>
</dbReference>
<dbReference type="VEuPathDB" id="TrichDB:TRFO_22420"/>
<dbReference type="Gene3D" id="3.60.21.10">
    <property type="match status" value="1"/>
</dbReference>
<comment type="similarity">
    <text evidence="8">Belongs to the PPP phosphatase family.</text>
</comment>
<evidence type="ECO:0000313" key="11">
    <source>
        <dbReference type="EMBL" id="OHT08914.1"/>
    </source>
</evidence>
<protein>
    <recommendedName>
        <fullName evidence="8">Serine/threonine-protein phosphatase</fullName>
        <ecNumber evidence="8">3.1.3.16</ecNumber>
    </recommendedName>
</protein>
<dbReference type="GO" id="GO:0004722">
    <property type="term" value="F:protein serine/threonine phosphatase activity"/>
    <property type="evidence" value="ECO:0007669"/>
    <property type="project" value="UniProtKB-EC"/>
</dbReference>
<dbReference type="GO" id="GO:0005634">
    <property type="term" value="C:nucleus"/>
    <property type="evidence" value="ECO:0007669"/>
    <property type="project" value="TreeGrafter"/>
</dbReference>
<keyword evidence="3 8" id="KW-0378">Hydrolase</keyword>
<evidence type="ECO:0000256" key="1">
    <source>
        <dbReference type="ARBA" id="ARBA00001936"/>
    </source>
</evidence>
<comment type="caution">
    <text evidence="11">The sequence shown here is derived from an EMBL/GenBank/DDBJ whole genome shotgun (WGS) entry which is preliminary data.</text>
</comment>
<comment type="catalytic activity">
    <reaction evidence="7 8">
        <text>O-phospho-L-threonyl-[protein] + H2O = L-threonyl-[protein] + phosphate</text>
        <dbReference type="Rhea" id="RHEA:47004"/>
        <dbReference type="Rhea" id="RHEA-COMP:11060"/>
        <dbReference type="Rhea" id="RHEA-COMP:11605"/>
        <dbReference type="ChEBI" id="CHEBI:15377"/>
        <dbReference type="ChEBI" id="CHEBI:30013"/>
        <dbReference type="ChEBI" id="CHEBI:43474"/>
        <dbReference type="ChEBI" id="CHEBI:61977"/>
        <dbReference type="EC" id="3.1.3.16"/>
    </reaction>
</comment>